<dbReference type="STRING" id="336831.WG68_16300"/>
<dbReference type="SUPFAM" id="SSF47175">
    <property type="entry name" value="Cytochromes"/>
    <property type="match status" value="1"/>
</dbReference>
<dbReference type="Proteomes" id="UP000034228">
    <property type="component" value="Unassembled WGS sequence"/>
</dbReference>
<dbReference type="GO" id="GO:0005506">
    <property type="term" value="F:iron ion binding"/>
    <property type="evidence" value="ECO:0007669"/>
    <property type="project" value="InterPro"/>
</dbReference>
<evidence type="ECO:0008006" key="3">
    <source>
        <dbReference type="Google" id="ProtNLM"/>
    </source>
</evidence>
<organism evidence="1 2">
    <name type="scientific">Arsukibacterium ikkense</name>
    <dbReference type="NCBI Taxonomy" id="336831"/>
    <lineage>
        <taxon>Bacteria</taxon>
        <taxon>Pseudomonadati</taxon>
        <taxon>Pseudomonadota</taxon>
        <taxon>Gammaproteobacteria</taxon>
        <taxon>Chromatiales</taxon>
        <taxon>Chromatiaceae</taxon>
        <taxon>Arsukibacterium</taxon>
    </lineage>
</organism>
<dbReference type="InterPro" id="IPR010980">
    <property type="entry name" value="Cyt_c/b562"/>
</dbReference>
<dbReference type="GO" id="GO:0020037">
    <property type="term" value="F:heme binding"/>
    <property type="evidence" value="ECO:0007669"/>
    <property type="project" value="InterPro"/>
</dbReference>
<dbReference type="Gene3D" id="1.20.120.10">
    <property type="entry name" value="Cytochrome c/b562"/>
    <property type="match status" value="1"/>
</dbReference>
<accession>A0A0M2V5E3</accession>
<keyword evidence="2" id="KW-1185">Reference proteome</keyword>
<evidence type="ECO:0000313" key="2">
    <source>
        <dbReference type="Proteomes" id="UP000034228"/>
    </source>
</evidence>
<protein>
    <recommendedName>
        <fullName evidence="3">Cytochrome C</fullName>
    </recommendedName>
</protein>
<dbReference type="PROSITE" id="PS51009">
    <property type="entry name" value="CYTCII"/>
    <property type="match status" value="1"/>
</dbReference>
<name>A0A0M2V5E3_9GAMM</name>
<dbReference type="EMBL" id="LAHO01000017">
    <property type="protein sequence ID" value="KKO44393.1"/>
    <property type="molecule type" value="Genomic_DNA"/>
</dbReference>
<dbReference type="Pfam" id="PF01322">
    <property type="entry name" value="Cytochrom_C_2"/>
    <property type="match status" value="1"/>
</dbReference>
<dbReference type="GO" id="GO:0022900">
    <property type="term" value="P:electron transport chain"/>
    <property type="evidence" value="ECO:0007669"/>
    <property type="project" value="InterPro"/>
</dbReference>
<dbReference type="AlphaFoldDB" id="A0A0M2V5E3"/>
<dbReference type="InterPro" id="IPR002321">
    <property type="entry name" value="Cyt_c_II"/>
</dbReference>
<comment type="caution">
    <text evidence="1">The sequence shown here is derived from an EMBL/GenBank/DDBJ whole genome shotgun (WGS) entry which is preliminary data.</text>
</comment>
<evidence type="ECO:0000313" key="1">
    <source>
        <dbReference type="EMBL" id="KKO44393.1"/>
    </source>
</evidence>
<dbReference type="GO" id="GO:0009055">
    <property type="term" value="F:electron transfer activity"/>
    <property type="evidence" value="ECO:0007669"/>
    <property type="project" value="InterPro"/>
</dbReference>
<reference evidence="1 2" key="1">
    <citation type="submission" date="2015-03" db="EMBL/GenBank/DDBJ databases">
        <title>Draft genome sequences of two protease-producing strains of Arsukibacterium isolated from two cold and alkaline environments.</title>
        <authorList>
            <person name="Lylloff J.E."/>
            <person name="Skov L.B."/>
            <person name="Jepsen M."/>
            <person name="Hallin P.F."/>
            <person name="Sorensen S.J."/>
            <person name="Stougaard P."/>
            <person name="Glaring M.A."/>
        </authorList>
    </citation>
    <scope>NUCLEOTIDE SEQUENCE [LARGE SCALE GENOMIC DNA]</scope>
    <source>
        <strain evidence="1 2">GCM72</strain>
    </source>
</reference>
<sequence length="137" mass="15647">MVYSGESTREDIQLGSYVIKPMALKGIMQLLATDMSKMTDAISREEWEKVIGIADRVADHEQPPLAEKMRILTFLGAEANKFKTYDKKVHDAAVEVKQAAQQGDGYRVIESFSTVQKNCLACHQEFRDRFQAHFYKQ</sequence>
<proteinExistence type="predicted"/>
<gene>
    <name evidence="1" type="ORF">WG68_16300</name>
</gene>